<evidence type="ECO:0000313" key="4">
    <source>
        <dbReference type="EMBL" id="CAF1831038.1"/>
    </source>
</evidence>
<reference evidence="4" key="1">
    <citation type="submission" date="2021-01" db="EMBL/GenBank/DDBJ databases">
        <authorList>
            <consortium name="Genoscope - CEA"/>
            <person name="William W."/>
        </authorList>
    </citation>
    <scope>NUCLEOTIDE SEQUENCE</scope>
</reference>
<evidence type="ECO:0000256" key="2">
    <source>
        <dbReference type="ARBA" id="ARBA00023027"/>
    </source>
</evidence>
<sequence>MAITEFLLFVLTATLGGMFLCGANDLITIFVAPECFSLCSYLLSGYTKKDVRSNEATMKYLLMGGASSSILVHGFSWLYGSSGGEIELQEIVNAPRPPTRRPDPRKTKRKSCIVWGLETDLPFGSTKPKPSFFKPIFKELKKRIKKSKTKSFPVLRIFKERATIFL</sequence>
<protein>
    <submittedName>
        <fullName evidence="4">(rape) hypothetical protein</fullName>
    </submittedName>
</protein>
<evidence type="ECO:0000259" key="3">
    <source>
        <dbReference type="Pfam" id="PF00361"/>
    </source>
</evidence>
<dbReference type="EMBL" id="HG994368">
    <property type="protein sequence ID" value="CAF1831038.1"/>
    <property type="molecule type" value="Genomic_DNA"/>
</dbReference>
<organism evidence="4">
    <name type="scientific">Brassica napus</name>
    <name type="common">Rape</name>
    <dbReference type="NCBI Taxonomy" id="3708"/>
    <lineage>
        <taxon>Eukaryota</taxon>
        <taxon>Viridiplantae</taxon>
        <taxon>Streptophyta</taxon>
        <taxon>Embryophyta</taxon>
        <taxon>Tracheophyta</taxon>
        <taxon>Spermatophyta</taxon>
        <taxon>Magnoliopsida</taxon>
        <taxon>eudicotyledons</taxon>
        <taxon>Gunneridae</taxon>
        <taxon>Pentapetalae</taxon>
        <taxon>rosids</taxon>
        <taxon>malvids</taxon>
        <taxon>Brassicales</taxon>
        <taxon>Brassicaceae</taxon>
        <taxon>Brassiceae</taxon>
        <taxon>Brassica</taxon>
    </lineage>
</organism>
<gene>
    <name evidence="4" type="ORF">DARMORV10_C04P22490.1</name>
</gene>
<dbReference type="Pfam" id="PF00361">
    <property type="entry name" value="Proton_antipo_M"/>
    <property type="match status" value="1"/>
</dbReference>
<dbReference type="PANTHER" id="PTHR45564">
    <property type="entry name" value="NAD(P)H-QUINONE OXIDOREDUCTASE SUBUNIT 2 B, CHLOROPLASTIC"/>
    <property type="match status" value="1"/>
</dbReference>
<dbReference type="GO" id="GO:0009536">
    <property type="term" value="C:plastid"/>
    <property type="evidence" value="ECO:0007669"/>
    <property type="project" value="UniProtKB-ARBA"/>
</dbReference>
<dbReference type="InterPro" id="IPR001750">
    <property type="entry name" value="ND/Mrp_TM"/>
</dbReference>
<evidence type="ECO:0000256" key="1">
    <source>
        <dbReference type="ARBA" id="ARBA00022967"/>
    </source>
</evidence>
<name>A0A816JU42_BRANA</name>
<feature type="domain" description="NADH:quinone oxidoreductase/Mrp antiporter transmembrane" evidence="3">
    <location>
        <begin position="23"/>
        <end position="94"/>
    </location>
</feature>
<keyword evidence="2" id="KW-0520">NAD</keyword>
<dbReference type="PANTHER" id="PTHR45564:SF1">
    <property type="entry name" value="NAD(P)H-QUINONE OXIDOREDUCTASE SUBUNIT 2"/>
    <property type="match status" value="1"/>
</dbReference>
<keyword evidence="1" id="KW-1278">Translocase</keyword>
<dbReference type="AlphaFoldDB" id="A0A816JU42"/>
<dbReference type="Proteomes" id="UP001295469">
    <property type="component" value="Chromosome C04"/>
</dbReference>
<accession>A0A816JU42</accession>
<proteinExistence type="predicted"/>